<dbReference type="EMBL" id="UINC01177707">
    <property type="protein sequence ID" value="SVD85488.1"/>
    <property type="molecule type" value="Genomic_DNA"/>
</dbReference>
<evidence type="ECO:0008006" key="2">
    <source>
        <dbReference type="Google" id="ProtNLM"/>
    </source>
</evidence>
<accession>A0A382YSM3</accession>
<dbReference type="PROSITE" id="PS51257">
    <property type="entry name" value="PROKAR_LIPOPROTEIN"/>
    <property type="match status" value="1"/>
</dbReference>
<protein>
    <recommendedName>
        <fullName evidence="2">Lipoprotein</fullName>
    </recommendedName>
</protein>
<gene>
    <name evidence="1" type="ORF">METZ01_LOCUS438342</name>
</gene>
<sequence length="90" mass="9904">MNRKYIIIALLLFSGCGQVGYIKSGADLVLLGTTNKTMSDHALSIVTNKDCSTSRILTEDDVCKSYHVKNVSKSFCVVPSCYPKTIKIKK</sequence>
<evidence type="ECO:0000313" key="1">
    <source>
        <dbReference type="EMBL" id="SVD85488.1"/>
    </source>
</evidence>
<name>A0A382YSM3_9ZZZZ</name>
<dbReference type="AlphaFoldDB" id="A0A382YSM3"/>
<reference evidence="1" key="1">
    <citation type="submission" date="2018-05" db="EMBL/GenBank/DDBJ databases">
        <authorList>
            <person name="Lanie J.A."/>
            <person name="Ng W.-L."/>
            <person name="Kazmierczak K.M."/>
            <person name="Andrzejewski T.M."/>
            <person name="Davidsen T.M."/>
            <person name="Wayne K.J."/>
            <person name="Tettelin H."/>
            <person name="Glass J.I."/>
            <person name="Rusch D."/>
            <person name="Podicherti R."/>
            <person name="Tsui H.-C.T."/>
            <person name="Winkler M.E."/>
        </authorList>
    </citation>
    <scope>NUCLEOTIDE SEQUENCE</scope>
</reference>
<organism evidence="1">
    <name type="scientific">marine metagenome</name>
    <dbReference type="NCBI Taxonomy" id="408172"/>
    <lineage>
        <taxon>unclassified sequences</taxon>
        <taxon>metagenomes</taxon>
        <taxon>ecological metagenomes</taxon>
    </lineage>
</organism>
<proteinExistence type="predicted"/>